<keyword evidence="7" id="KW-0238">DNA-binding</keyword>
<organism evidence="11 12">
    <name type="scientific">Clostridium tepidiprofundi DSM 19306</name>
    <dbReference type="NCBI Taxonomy" id="1121338"/>
    <lineage>
        <taxon>Bacteria</taxon>
        <taxon>Bacillati</taxon>
        <taxon>Bacillota</taxon>
        <taxon>Clostridia</taxon>
        <taxon>Eubacteriales</taxon>
        <taxon>Clostridiaceae</taxon>
        <taxon>Clostridium</taxon>
    </lineage>
</organism>
<accession>A0A151B425</accession>
<keyword evidence="4" id="KW-0548">Nucleotidyltransferase</keyword>
<dbReference type="InterPro" id="IPR000394">
    <property type="entry name" value="RNA_pol_sigma_54"/>
</dbReference>
<feature type="domain" description="RNA polymerase sigma factor 54 core-binding" evidence="10">
    <location>
        <begin position="91"/>
        <end position="277"/>
    </location>
</feature>
<keyword evidence="3" id="KW-0808">Transferase</keyword>
<evidence type="ECO:0000256" key="5">
    <source>
        <dbReference type="ARBA" id="ARBA00023015"/>
    </source>
</evidence>
<keyword evidence="2" id="KW-0240">DNA-directed RNA polymerase</keyword>
<dbReference type="Pfam" id="PF00309">
    <property type="entry name" value="Sigma54_AID"/>
    <property type="match status" value="1"/>
</dbReference>
<comment type="similarity">
    <text evidence="1">Belongs to the sigma-54 factor family.</text>
</comment>
<evidence type="ECO:0000256" key="4">
    <source>
        <dbReference type="ARBA" id="ARBA00022695"/>
    </source>
</evidence>
<dbReference type="PANTHER" id="PTHR32248">
    <property type="entry name" value="RNA POLYMERASE SIGMA-54 FACTOR"/>
    <property type="match status" value="1"/>
</dbReference>
<evidence type="ECO:0000256" key="6">
    <source>
        <dbReference type="ARBA" id="ARBA00023082"/>
    </source>
</evidence>
<evidence type="ECO:0000313" key="12">
    <source>
        <dbReference type="Proteomes" id="UP000075531"/>
    </source>
</evidence>
<dbReference type="PRINTS" id="PR00045">
    <property type="entry name" value="SIGMA54FCT"/>
</dbReference>
<dbReference type="InterPro" id="IPR007634">
    <property type="entry name" value="RNA_pol_sigma_54_DNA-bd"/>
</dbReference>
<gene>
    <name evidence="11" type="primary">rpoN</name>
    <name evidence="11" type="ORF">CLTEP_13910</name>
</gene>
<evidence type="ECO:0000256" key="1">
    <source>
        <dbReference type="ARBA" id="ARBA00008798"/>
    </source>
</evidence>
<dbReference type="GO" id="GO:0001216">
    <property type="term" value="F:DNA-binding transcription activator activity"/>
    <property type="evidence" value="ECO:0007669"/>
    <property type="project" value="InterPro"/>
</dbReference>
<dbReference type="Proteomes" id="UP000075531">
    <property type="component" value="Unassembled WGS sequence"/>
</dbReference>
<dbReference type="PROSITE" id="PS50044">
    <property type="entry name" value="SIGMA54_3"/>
    <property type="match status" value="1"/>
</dbReference>
<keyword evidence="5" id="KW-0805">Transcription regulation</keyword>
<reference evidence="11 12" key="1">
    <citation type="submission" date="2016-02" db="EMBL/GenBank/DDBJ databases">
        <title>Genome sequence of Clostridium tepidiprofundi DSM 19306.</title>
        <authorList>
            <person name="Poehlein A."/>
            <person name="Daniel R."/>
        </authorList>
    </citation>
    <scope>NUCLEOTIDE SEQUENCE [LARGE SCALE GENOMIC DNA]</scope>
    <source>
        <strain evidence="11 12">DSM 19306</strain>
    </source>
</reference>
<evidence type="ECO:0000259" key="10">
    <source>
        <dbReference type="Pfam" id="PF04963"/>
    </source>
</evidence>
<keyword evidence="6" id="KW-0731">Sigma factor</keyword>
<dbReference type="GO" id="GO:0016779">
    <property type="term" value="F:nucleotidyltransferase activity"/>
    <property type="evidence" value="ECO:0007669"/>
    <property type="project" value="UniProtKB-KW"/>
</dbReference>
<dbReference type="Pfam" id="PF04552">
    <property type="entry name" value="Sigma54_DBD"/>
    <property type="match status" value="1"/>
</dbReference>
<sequence>MKMEFGLHLTQQQKLVMTQQMQLSVKILQMSAYELNQYIDKEILENPVIDFQCNESNKEAFDYKNLIKYFEYNRNTYVNENNGEEKISPFNFITLKKTLKESLKEQLLYLNTDENMKKICVYVIESLDERGYLGSTVDEIASELGVSVQKTEKAISIVQGFEPCGVAARDIKECLKIQLKNKGIIDDKIYFIVDNCLEYLANNKYAQMAKKLNITTKKAQEYGDIIKSLEPKPSRGFYNGEETKYIVPDAYINKIGDEYYIIMNDDIIPKLNINSKYKQIINSSKTEYDDEIVDYVKNKINSAIFLIKSIEHRKNTLYTVLQEIIKIQKDYFDYGSSYLKPMTLKDISDAIGIHESTVSRAIKDKYIRTNNTTIKIKDLFTAGIYSRNGGESISRTSVKGMIEDIINKEDKRKPLSDEKISRILKEKNMNISRRTVTKYREELGIVSSSKRRRY</sequence>
<dbReference type="GO" id="GO:0003677">
    <property type="term" value="F:DNA binding"/>
    <property type="evidence" value="ECO:0007669"/>
    <property type="project" value="UniProtKB-KW"/>
</dbReference>
<dbReference type="PROSITE" id="PS00718">
    <property type="entry name" value="SIGMA54_2"/>
    <property type="match status" value="1"/>
</dbReference>
<evidence type="ECO:0000256" key="3">
    <source>
        <dbReference type="ARBA" id="ARBA00022679"/>
    </source>
</evidence>
<dbReference type="PIRSF" id="PIRSF000774">
    <property type="entry name" value="RpoN"/>
    <property type="match status" value="1"/>
</dbReference>
<name>A0A151B425_9CLOT</name>
<proteinExistence type="inferred from homology"/>
<dbReference type="STRING" id="1121338.CLTEP_13910"/>
<evidence type="ECO:0000256" key="2">
    <source>
        <dbReference type="ARBA" id="ARBA00022478"/>
    </source>
</evidence>
<evidence type="ECO:0000313" key="11">
    <source>
        <dbReference type="EMBL" id="KYH34671.1"/>
    </source>
</evidence>
<comment type="caution">
    <text evidence="11">The sequence shown here is derived from an EMBL/GenBank/DDBJ whole genome shotgun (WGS) entry which is preliminary data.</text>
</comment>
<dbReference type="EMBL" id="LTBA01000012">
    <property type="protein sequence ID" value="KYH34671.1"/>
    <property type="molecule type" value="Genomic_DNA"/>
</dbReference>
<keyword evidence="12" id="KW-1185">Reference proteome</keyword>
<dbReference type="PATRIC" id="fig|1121338.3.peg.1426"/>
<dbReference type="InterPro" id="IPR038709">
    <property type="entry name" value="RpoN_core-bd_sf"/>
</dbReference>
<dbReference type="OrthoDB" id="9814402at2"/>
<dbReference type="GO" id="GO:0016987">
    <property type="term" value="F:sigma factor activity"/>
    <property type="evidence" value="ECO:0007669"/>
    <property type="project" value="UniProtKB-KW"/>
</dbReference>
<dbReference type="Pfam" id="PF04963">
    <property type="entry name" value="Sigma54_CBD"/>
    <property type="match status" value="1"/>
</dbReference>
<dbReference type="Gene3D" id="1.10.10.1330">
    <property type="entry name" value="RNA polymerase sigma-54 factor, core-binding domain"/>
    <property type="match status" value="1"/>
</dbReference>
<dbReference type="AlphaFoldDB" id="A0A151B425"/>
<dbReference type="NCBIfam" id="TIGR02395">
    <property type="entry name" value="rpoN_sigma"/>
    <property type="match status" value="1"/>
</dbReference>
<protein>
    <submittedName>
        <fullName evidence="11">RNA polymerase sigma-54 factor</fullName>
    </submittedName>
</protein>
<dbReference type="PANTHER" id="PTHR32248:SF4">
    <property type="entry name" value="RNA POLYMERASE SIGMA-54 FACTOR"/>
    <property type="match status" value="1"/>
</dbReference>
<keyword evidence="8" id="KW-0804">Transcription</keyword>
<dbReference type="InterPro" id="IPR007046">
    <property type="entry name" value="RNA_pol_sigma_54_core-bd"/>
</dbReference>
<dbReference type="GO" id="GO:0000428">
    <property type="term" value="C:DNA-directed RNA polymerase complex"/>
    <property type="evidence" value="ECO:0007669"/>
    <property type="project" value="UniProtKB-KW"/>
</dbReference>
<evidence type="ECO:0000256" key="8">
    <source>
        <dbReference type="ARBA" id="ARBA00023163"/>
    </source>
</evidence>
<dbReference type="GO" id="GO:0006352">
    <property type="term" value="P:DNA-templated transcription initiation"/>
    <property type="evidence" value="ECO:0007669"/>
    <property type="project" value="InterPro"/>
</dbReference>
<feature type="domain" description="RNA polymerase sigma factor 54 DNA-binding" evidence="9">
    <location>
        <begin position="294"/>
        <end position="453"/>
    </location>
</feature>
<evidence type="ECO:0000256" key="7">
    <source>
        <dbReference type="ARBA" id="ARBA00023125"/>
    </source>
</evidence>
<evidence type="ECO:0000259" key="9">
    <source>
        <dbReference type="Pfam" id="PF04552"/>
    </source>
</evidence>
<dbReference type="Gene3D" id="1.10.10.60">
    <property type="entry name" value="Homeodomain-like"/>
    <property type="match status" value="1"/>
</dbReference>